<dbReference type="InterPro" id="IPR029068">
    <property type="entry name" value="Glyas_Bleomycin-R_OHBP_Dase"/>
</dbReference>
<dbReference type="Proteomes" id="UP000238730">
    <property type="component" value="Unassembled WGS sequence"/>
</dbReference>
<dbReference type="SUPFAM" id="SSF54593">
    <property type="entry name" value="Glyoxalase/Bleomycin resistance protein/Dihydroxybiphenyl dioxygenase"/>
    <property type="match status" value="1"/>
</dbReference>
<name>A0A2S7VJ32_PHOAN</name>
<dbReference type="PROSITE" id="PS51819">
    <property type="entry name" value="VOC"/>
    <property type="match status" value="1"/>
</dbReference>
<feature type="domain" description="VOC" evidence="1">
    <location>
        <begin position="4"/>
        <end position="129"/>
    </location>
</feature>
<protein>
    <submittedName>
        <fullName evidence="2">Lactoylglutathione lyase</fullName>
    </submittedName>
</protein>
<evidence type="ECO:0000313" key="3">
    <source>
        <dbReference type="Proteomes" id="UP000238730"/>
    </source>
</evidence>
<evidence type="ECO:0000259" key="1">
    <source>
        <dbReference type="PROSITE" id="PS51819"/>
    </source>
</evidence>
<sequence>MKGYVEHINIKVSQPEKTIHFLLTALPEWTIRGEGKIDDGSGKPRHWYHIGDQDSYVAIGSGGKGQVPDWQGNASGIKHVGIVVERIDDTVKKLMNAGYEIDHWSGEHPYRRSVYFIDDNNLEIEFIEYFTDDRALRNDYSQ</sequence>
<dbReference type="RefSeq" id="WP_105061632.1">
    <property type="nucleotide sequence ID" value="NZ_MSCJ01000003.1"/>
</dbReference>
<organism evidence="2 3">
    <name type="scientific">Photobacterium angustum</name>
    <dbReference type="NCBI Taxonomy" id="661"/>
    <lineage>
        <taxon>Bacteria</taxon>
        <taxon>Pseudomonadati</taxon>
        <taxon>Pseudomonadota</taxon>
        <taxon>Gammaproteobacteria</taxon>
        <taxon>Vibrionales</taxon>
        <taxon>Vibrionaceae</taxon>
        <taxon>Photobacterium</taxon>
    </lineage>
</organism>
<dbReference type="InterPro" id="IPR037523">
    <property type="entry name" value="VOC_core"/>
</dbReference>
<evidence type="ECO:0000313" key="2">
    <source>
        <dbReference type="EMBL" id="PQJ61762.1"/>
    </source>
</evidence>
<dbReference type="GO" id="GO:0016829">
    <property type="term" value="F:lyase activity"/>
    <property type="evidence" value="ECO:0007669"/>
    <property type="project" value="UniProtKB-KW"/>
</dbReference>
<keyword evidence="2" id="KW-0456">Lyase</keyword>
<dbReference type="Gene3D" id="3.10.180.10">
    <property type="entry name" value="2,3-Dihydroxybiphenyl 1,2-Dioxygenase, domain 1"/>
    <property type="match status" value="1"/>
</dbReference>
<gene>
    <name evidence="2" type="ORF">BTO08_15855</name>
</gene>
<dbReference type="EMBL" id="MSCJ01000003">
    <property type="protein sequence ID" value="PQJ61762.1"/>
    <property type="molecule type" value="Genomic_DNA"/>
</dbReference>
<reference evidence="2 3" key="1">
    <citation type="submission" date="2016-12" db="EMBL/GenBank/DDBJ databases">
        <title>Diversity of luminous bacteria.</title>
        <authorList>
            <person name="Yoshizawa S."/>
            <person name="Kogure K."/>
        </authorList>
    </citation>
    <scope>NUCLEOTIDE SEQUENCE [LARGE SCALE GENOMIC DNA]</scope>
    <source>
        <strain evidence="2 3">LC1-200</strain>
    </source>
</reference>
<proteinExistence type="predicted"/>
<accession>A0A2S7VJ32</accession>
<dbReference type="CDD" id="cd06587">
    <property type="entry name" value="VOC"/>
    <property type="match status" value="1"/>
</dbReference>
<comment type="caution">
    <text evidence="2">The sequence shown here is derived from an EMBL/GenBank/DDBJ whole genome shotgun (WGS) entry which is preliminary data.</text>
</comment>
<dbReference type="AlphaFoldDB" id="A0A2S7VJ32"/>